<organism evidence="5 6">
    <name type="scientific">Orenia marismortui</name>
    <dbReference type="NCBI Taxonomy" id="46469"/>
    <lineage>
        <taxon>Bacteria</taxon>
        <taxon>Bacillati</taxon>
        <taxon>Bacillota</taxon>
        <taxon>Clostridia</taxon>
        <taxon>Halanaerobiales</taxon>
        <taxon>Halobacteroidaceae</taxon>
        <taxon>Orenia</taxon>
    </lineage>
</organism>
<evidence type="ECO:0000256" key="4">
    <source>
        <dbReference type="PIRSR" id="PIRSR610708-1"/>
    </source>
</evidence>
<evidence type="ECO:0000313" key="6">
    <source>
        <dbReference type="Proteomes" id="UP000295832"/>
    </source>
</evidence>
<dbReference type="Gene3D" id="3.40.50.1000">
    <property type="entry name" value="HAD superfamily/HAD-like"/>
    <property type="match status" value="1"/>
</dbReference>
<dbReference type="STRING" id="926561.GCA_000379025_01320"/>
<dbReference type="SUPFAM" id="SSF56784">
    <property type="entry name" value="HAD-like"/>
    <property type="match status" value="1"/>
</dbReference>
<dbReference type="InterPro" id="IPR023214">
    <property type="entry name" value="HAD_sf"/>
</dbReference>
<accession>A0A4R8H9K9</accession>
<comment type="caution">
    <text evidence="5">The sequence shown here is derived from an EMBL/GenBank/DDBJ whole genome shotgun (WGS) entry which is preliminary data.</text>
</comment>
<dbReference type="InterPro" id="IPR036412">
    <property type="entry name" value="HAD-like_sf"/>
</dbReference>
<dbReference type="RefSeq" id="WP_134115738.1">
    <property type="nucleotide sequence ID" value="NZ_SOEG01000007.1"/>
</dbReference>
<dbReference type="PANTHER" id="PTHR35134">
    <property type="entry name" value="NUCLEOTIDASE YQFW-RELATED"/>
    <property type="match status" value="1"/>
</dbReference>
<sequence length="206" mass="24143">MSLFMLECIVIFVDEVINMTKRIGVDIDAVLTDEGRGEENIWHSNICKHFDLTERIDNVYDFRDAYGLSSEEVEEFIAAKGLKIFREVPPRPRCKEVLSDLKEKDYNIILVTARPAENNTVTLEWLEKHQIPFDKLIHSEEKADVCKKEDIEFFIDDNPKHLIPIREFLRIPVLLMNMDHNQGISGEFIRVDNWTDIEKHISEILE</sequence>
<dbReference type="InterPro" id="IPR009206">
    <property type="entry name" value="Nucleotidase_putative"/>
</dbReference>
<evidence type="ECO:0000313" key="5">
    <source>
        <dbReference type="EMBL" id="TDX52298.1"/>
    </source>
</evidence>
<keyword evidence="2 3" id="KW-0378">Hydrolase</keyword>
<dbReference type="Proteomes" id="UP000295832">
    <property type="component" value="Unassembled WGS sequence"/>
</dbReference>
<reference evidence="5 6" key="1">
    <citation type="submission" date="2019-03" db="EMBL/GenBank/DDBJ databases">
        <title>Subsurface microbial communities from deep shales in Ohio and West Virginia, USA.</title>
        <authorList>
            <person name="Wrighton K."/>
        </authorList>
    </citation>
    <scope>NUCLEOTIDE SEQUENCE [LARGE SCALE GENOMIC DNA]</scope>
    <source>
        <strain evidence="5 6">MSL 6dP</strain>
    </source>
</reference>
<dbReference type="EMBL" id="SOEG01000007">
    <property type="protein sequence ID" value="TDX52298.1"/>
    <property type="molecule type" value="Genomic_DNA"/>
</dbReference>
<comment type="similarity">
    <text evidence="1 3">Belongs to the 5'(3')-deoxyribonucleotidase family.</text>
</comment>
<name>A0A4R8H9K9_9FIRM</name>
<feature type="active site" description="Proton donor" evidence="4">
    <location>
        <position position="28"/>
    </location>
</feature>
<gene>
    <name evidence="5" type="ORF">C7959_1074</name>
</gene>
<evidence type="ECO:0000256" key="3">
    <source>
        <dbReference type="PIRNR" id="PIRNR021362"/>
    </source>
</evidence>
<dbReference type="EC" id="3.1.3.-" evidence="3"/>
<dbReference type="GO" id="GO:0008253">
    <property type="term" value="F:5'-nucleotidase activity"/>
    <property type="evidence" value="ECO:0007669"/>
    <property type="project" value="InterPro"/>
</dbReference>
<dbReference type="AlphaFoldDB" id="A0A4R8H9K9"/>
<proteinExistence type="inferred from homology"/>
<keyword evidence="6" id="KW-1185">Reference proteome</keyword>
<evidence type="ECO:0000256" key="2">
    <source>
        <dbReference type="ARBA" id="ARBA00022801"/>
    </source>
</evidence>
<dbReference type="InterPro" id="IPR052419">
    <property type="entry name" value="5_3-deoxyribonucleotidase-like"/>
</dbReference>
<feature type="active site" description="Nucleophile" evidence="4">
    <location>
        <position position="26"/>
    </location>
</feature>
<dbReference type="GO" id="GO:0009264">
    <property type="term" value="P:deoxyribonucleotide catabolic process"/>
    <property type="evidence" value="ECO:0007669"/>
    <property type="project" value="InterPro"/>
</dbReference>
<dbReference type="Pfam" id="PF06941">
    <property type="entry name" value="NT5C"/>
    <property type="match status" value="1"/>
</dbReference>
<dbReference type="PANTHER" id="PTHR35134:SF2">
    <property type="entry name" value="NUCLEOTIDASE YQFW-RELATED"/>
    <property type="match status" value="1"/>
</dbReference>
<dbReference type="InterPro" id="IPR010708">
    <property type="entry name" value="5'(3')-deoxyribonucleotidase"/>
</dbReference>
<evidence type="ECO:0000256" key="1">
    <source>
        <dbReference type="ARBA" id="ARBA00009589"/>
    </source>
</evidence>
<dbReference type="PIRSF" id="PIRSF021362">
    <property type="entry name" value="UCP021362_HAD"/>
    <property type="match status" value="1"/>
</dbReference>
<protein>
    <recommendedName>
        <fullName evidence="3">Nucleotidase</fullName>
        <ecNumber evidence="3">3.1.3.-</ecNumber>
    </recommendedName>
</protein>